<dbReference type="GO" id="GO:0008270">
    <property type="term" value="F:zinc ion binding"/>
    <property type="evidence" value="ECO:0007669"/>
    <property type="project" value="UniProtKB-UniRule"/>
</dbReference>
<dbReference type="PROSITE" id="PS00483">
    <property type="entry name" value="DIHYDROOROTASE_2"/>
    <property type="match status" value="1"/>
</dbReference>
<sequence>MSQTLTVRRPDDWHLHLRDGAMLRAVLPESARHFGRAIIMPNLVPPVVTSDEARAYRDRIMAALPEGSDFRPLMTLYLTEDTDPADVVRAHTEGLISAVKLYPAGATTNSASGVRDFDRVRGVLDAMAEVGCPLCVHGEVTDADIDIFDREAVFIDRVLDPIRRATPGLRVILEHITTRDGIEYVKSADHGLGGTITTHHLIINRNHILVGGIKPHYYCLPVAKREEHRLALRAAATSGDARFFLGTDSAPHTDANKQSGCGCAGCFTATNTMSILAQVFEEENALDQLEAFTSRNGPDFYRLPVNDSTLTLTKSDQPMDYPAQIVTGDGPVTVFDPGFPLYWQVS</sequence>
<evidence type="ECO:0000256" key="4">
    <source>
        <dbReference type="ARBA" id="ARBA00012860"/>
    </source>
</evidence>
<feature type="binding site" evidence="9">
    <location>
        <position position="252"/>
    </location>
    <ligand>
        <name>substrate</name>
    </ligand>
</feature>
<comment type="similarity">
    <text evidence="3 9 10">Belongs to the metallo-dependent hydrolases superfamily. DHOase family. Class II DHOase subfamily.</text>
</comment>
<evidence type="ECO:0000256" key="7">
    <source>
        <dbReference type="ARBA" id="ARBA00022833"/>
    </source>
</evidence>
<comment type="cofactor">
    <cofactor evidence="9 10">
        <name>Zn(2+)</name>
        <dbReference type="ChEBI" id="CHEBI:29105"/>
    </cofactor>
    <text evidence="9 10">Binds 2 Zn(2+) ions per subunit.</text>
</comment>
<dbReference type="PROSITE" id="PS00482">
    <property type="entry name" value="DIHYDROOROTASE_1"/>
    <property type="match status" value="1"/>
</dbReference>
<dbReference type="Gene3D" id="3.20.20.140">
    <property type="entry name" value="Metal-dependent hydrolases"/>
    <property type="match status" value="1"/>
</dbReference>
<dbReference type="PANTHER" id="PTHR43137:SF1">
    <property type="entry name" value="DIHYDROOROTASE"/>
    <property type="match status" value="1"/>
</dbReference>
<comment type="catalytic activity">
    <reaction evidence="9 10">
        <text>(S)-dihydroorotate + H2O = N-carbamoyl-L-aspartate + H(+)</text>
        <dbReference type="Rhea" id="RHEA:24296"/>
        <dbReference type="ChEBI" id="CHEBI:15377"/>
        <dbReference type="ChEBI" id="CHEBI:15378"/>
        <dbReference type="ChEBI" id="CHEBI:30864"/>
        <dbReference type="ChEBI" id="CHEBI:32814"/>
        <dbReference type="EC" id="3.5.2.3"/>
    </reaction>
</comment>
<keyword evidence="7 9" id="KW-0862">Zinc</keyword>
<dbReference type="PANTHER" id="PTHR43137">
    <property type="entry name" value="DIHYDROOROTASE"/>
    <property type="match status" value="1"/>
</dbReference>
<dbReference type="NCBIfam" id="TIGR00856">
    <property type="entry name" value="pyrC_dimer"/>
    <property type="match status" value="1"/>
</dbReference>
<comment type="caution">
    <text evidence="12">The sequence shown here is derived from an EMBL/GenBank/DDBJ whole genome shotgun (WGS) entry which is preliminary data.</text>
</comment>
<dbReference type="EMBL" id="JAAORB010000018">
    <property type="protein sequence ID" value="NHQ74815.1"/>
    <property type="molecule type" value="Genomic_DNA"/>
</dbReference>
<evidence type="ECO:0000259" key="11">
    <source>
        <dbReference type="Pfam" id="PF01979"/>
    </source>
</evidence>
<evidence type="ECO:0000256" key="5">
    <source>
        <dbReference type="ARBA" id="ARBA00022723"/>
    </source>
</evidence>
<dbReference type="GO" id="GO:0006207">
    <property type="term" value="P:'de novo' pyrimidine nucleobase biosynthetic process"/>
    <property type="evidence" value="ECO:0007669"/>
    <property type="project" value="TreeGrafter"/>
</dbReference>
<evidence type="ECO:0000256" key="3">
    <source>
        <dbReference type="ARBA" id="ARBA00005631"/>
    </source>
</evidence>
<feature type="binding site" evidence="9">
    <location>
        <position position="14"/>
    </location>
    <ligand>
        <name>Zn(2+)</name>
        <dbReference type="ChEBI" id="CHEBI:29105"/>
        <label>1</label>
    </ligand>
</feature>
<feature type="domain" description="Amidohydrolase-related" evidence="11">
    <location>
        <begin position="12"/>
        <end position="303"/>
    </location>
</feature>
<keyword evidence="6 9" id="KW-0378">Hydrolase</keyword>
<dbReference type="EC" id="3.5.2.3" evidence="4 9"/>
<organism evidence="12 13">
    <name type="scientific">Roseovarius gahaiensis</name>
    <dbReference type="NCBI Taxonomy" id="2716691"/>
    <lineage>
        <taxon>Bacteria</taxon>
        <taxon>Pseudomonadati</taxon>
        <taxon>Pseudomonadota</taxon>
        <taxon>Alphaproteobacteria</taxon>
        <taxon>Rhodobacterales</taxon>
        <taxon>Roseobacteraceae</taxon>
        <taxon>Roseovarius</taxon>
    </lineage>
</organism>
<dbReference type="InterPro" id="IPR006680">
    <property type="entry name" value="Amidohydro-rel"/>
</dbReference>
<accession>A0A967BE35</accession>
<feature type="binding site" evidence="9">
    <location>
        <position position="42"/>
    </location>
    <ligand>
        <name>substrate</name>
    </ligand>
</feature>
<feature type="binding site" evidence="9">
    <location>
        <position position="264"/>
    </location>
    <ligand>
        <name>substrate</name>
    </ligand>
</feature>
<evidence type="ECO:0000256" key="6">
    <source>
        <dbReference type="ARBA" id="ARBA00022801"/>
    </source>
</evidence>
<dbReference type="HAMAP" id="MF_00219">
    <property type="entry name" value="PyrC_classII"/>
    <property type="match status" value="1"/>
</dbReference>
<dbReference type="GO" id="GO:0004151">
    <property type="term" value="F:dihydroorotase activity"/>
    <property type="evidence" value="ECO:0007669"/>
    <property type="project" value="UniProtKB-UniRule"/>
</dbReference>
<evidence type="ECO:0000256" key="8">
    <source>
        <dbReference type="ARBA" id="ARBA00022975"/>
    </source>
</evidence>
<dbReference type="InterPro" id="IPR002195">
    <property type="entry name" value="Dihydroorotase_CS"/>
</dbReference>
<keyword evidence="8 9" id="KW-0665">Pyrimidine biosynthesis</keyword>
<feature type="binding site" description="via carbamate group" evidence="9">
    <location>
        <position position="100"/>
    </location>
    <ligand>
        <name>Zn(2+)</name>
        <dbReference type="ChEBI" id="CHEBI:29105"/>
        <label>1</label>
    </ligand>
</feature>
<comment type="pathway">
    <text evidence="2 9 10">Pyrimidine metabolism; UMP biosynthesis via de novo pathway; (S)-dihydroorotate from bicarbonate: step 3/3.</text>
</comment>
<feature type="modified residue" description="N6-carboxylysine" evidence="9">
    <location>
        <position position="100"/>
    </location>
</feature>
<dbReference type="Proteomes" id="UP000639775">
    <property type="component" value="Unassembled WGS sequence"/>
</dbReference>
<dbReference type="CDD" id="cd01294">
    <property type="entry name" value="DHOase"/>
    <property type="match status" value="1"/>
</dbReference>
<feature type="binding site" evidence="9">
    <location>
        <position position="137"/>
    </location>
    <ligand>
        <name>substrate</name>
    </ligand>
</feature>
<dbReference type="GO" id="GO:0044205">
    <property type="term" value="P:'de novo' UMP biosynthetic process"/>
    <property type="evidence" value="ECO:0007669"/>
    <property type="project" value="UniProtKB-UniRule"/>
</dbReference>
<comment type="function">
    <text evidence="1 9">Catalyzes the reversible cyclization of carbamoyl aspartate to dihydroorotate.</text>
</comment>
<feature type="binding site" evidence="9">
    <location>
        <begin position="16"/>
        <end position="18"/>
    </location>
    <ligand>
        <name>substrate</name>
    </ligand>
</feature>
<dbReference type="GO" id="GO:0005829">
    <property type="term" value="C:cytosol"/>
    <property type="evidence" value="ECO:0007669"/>
    <property type="project" value="TreeGrafter"/>
</dbReference>
<dbReference type="SUPFAM" id="SSF51556">
    <property type="entry name" value="Metallo-dependent hydrolases"/>
    <property type="match status" value="1"/>
</dbReference>
<feature type="binding site" evidence="9">
    <location>
        <position position="220"/>
    </location>
    <ligand>
        <name>substrate</name>
    </ligand>
</feature>
<evidence type="ECO:0000256" key="1">
    <source>
        <dbReference type="ARBA" id="ARBA00002368"/>
    </source>
</evidence>
<evidence type="ECO:0000313" key="12">
    <source>
        <dbReference type="EMBL" id="NHQ74815.1"/>
    </source>
</evidence>
<evidence type="ECO:0000256" key="10">
    <source>
        <dbReference type="RuleBase" id="RU003440"/>
    </source>
</evidence>
<dbReference type="InterPro" id="IPR004721">
    <property type="entry name" value="DHOdimr"/>
</dbReference>
<evidence type="ECO:0000256" key="9">
    <source>
        <dbReference type="HAMAP-Rule" id="MF_00219"/>
    </source>
</evidence>
<dbReference type="Pfam" id="PF01979">
    <property type="entry name" value="Amidohydro_1"/>
    <property type="match status" value="1"/>
</dbReference>
<gene>
    <name evidence="9 12" type="primary">pyrC</name>
    <name evidence="12" type="ORF">HAT86_10115</name>
</gene>
<feature type="binding site" description="via carbamate group" evidence="9">
    <location>
        <position position="100"/>
    </location>
    <ligand>
        <name>Zn(2+)</name>
        <dbReference type="ChEBI" id="CHEBI:29105"/>
        <label>2</label>
    </ligand>
</feature>
<dbReference type="PIRSF" id="PIRSF001237">
    <property type="entry name" value="DHOdimr"/>
    <property type="match status" value="1"/>
</dbReference>
<name>A0A967BE35_9RHOB</name>
<keyword evidence="5 9" id="KW-0479">Metal-binding</keyword>
<comment type="subunit">
    <text evidence="9">Homodimer.</text>
</comment>
<protein>
    <recommendedName>
        <fullName evidence="4 9">Dihydroorotase</fullName>
        <shortName evidence="9">DHOase</shortName>
        <ecNumber evidence="4 9">3.5.2.3</ecNumber>
    </recommendedName>
</protein>
<feature type="binding site" evidence="9">
    <location>
        <position position="16"/>
    </location>
    <ligand>
        <name>Zn(2+)</name>
        <dbReference type="ChEBI" id="CHEBI:29105"/>
        <label>1</label>
    </ligand>
</feature>
<evidence type="ECO:0000256" key="2">
    <source>
        <dbReference type="ARBA" id="ARBA00004880"/>
    </source>
</evidence>
<keyword evidence="13" id="KW-1185">Reference proteome</keyword>
<feature type="active site" evidence="9">
    <location>
        <position position="248"/>
    </location>
</feature>
<dbReference type="RefSeq" id="WP_167196770.1">
    <property type="nucleotide sequence ID" value="NZ_JAAORB010000018.1"/>
</dbReference>
<feature type="binding site" evidence="9">
    <location>
        <position position="175"/>
    </location>
    <ligand>
        <name>Zn(2+)</name>
        <dbReference type="ChEBI" id="CHEBI:29105"/>
        <label>2</label>
    </ligand>
</feature>
<reference evidence="12" key="1">
    <citation type="submission" date="2020-03" db="EMBL/GenBank/DDBJ databases">
        <title>Roseovarius gahaiensis sp. nov., isolated from Gahai Saline Lake, China.</title>
        <authorList>
            <person name="Sun X."/>
        </authorList>
    </citation>
    <scope>NUCLEOTIDE SEQUENCE</scope>
    <source>
        <strain evidence="12">GH877</strain>
    </source>
</reference>
<proteinExistence type="inferred from homology"/>
<feature type="binding site" evidence="9">
    <location>
        <position position="248"/>
    </location>
    <ligand>
        <name>Zn(2+)</name>
        <dbReference type="ChEBI" id="CHEBI:29105"/>
        <label>1</label>
    </ligand>
</feature>
<evidence type="ECO:0000313" key="13">
    <source>
        <dbReference type="Proteomes" id="UP000639775"/>
    </source>
</evidence>
<feature type="binding site" evidence="9">
    <location>
        <position position="137"/>
    </location>
    <ligand>
        <name>Zn(2+)</name>
        <dbReference type="ChEBI" id="CHEBI:29105"/>
        <label>2</label>
    </ligand>
</feature>
<dbReference type="InterPro" id="IPR032466">
    <property type="entry name" value="Metal_Hydrolase"/>
</dbReference>
<dbReference type="AlphaFoldDB" id="A0A967BE35"/>